<evidence type="ECO:0008006" key="3">
    <source>
        <dbReference type="Google" id="ProtNLM"/>
    </source>
</evidence>
<dbReference type="PANTHER" id="PTHR34235">
    <property type="entry name" value="SLR1203 PROTEIN-RELATED"/>
    <property type="match status" value="1"/>
</dbReference>
<protein>
    <recommendedName>
        <fullName evidence="3">DUF29 domain-containing protein</fullName>
    </recommendedName>
</protein>
<gene>
    <name evidence="1" type="ORF">CCR82_16590</name>
</gene>
<reference evidence="1" key="1">
    <citation type="submission" date="2017-05" db="EMBL/GenBank/DDBJ databases">
        <authorList>
            <person name="Imhoff J.F."/>
            <person name="Rahn T."/>
            <person name="Kuenzel S."/>
            <person name="Neulinger S.C."/>
        </authorList>
    </citation>
    <scope>NUCLEOTIDE SEQUENCE</scope>
    <source>
        <strain evidence="1">DSM 4395</strain>
    </source>
</reference>
<evidence type="ECO:0000313" key="2">
    <source>
        <dbReference type="Proteomes" id="UP001296967"/>
    </source>
</evidence>
<dbReference type="Pfam" id="PF01724">
    <property type="entry name" value="DUF29"/>
    <property type="match status" value="1"/>
</dbReference>
<reference evidence="1" key="2">
    <citation type="journal article" date="2020" name="Microorganisms">
        <title>Osmotic Adaptation and Compatible Solute Biosynthesis of Phototrophic Bacteria as Revealed from Genome Analyses.</title>
        <authorList>
            <person name="Imhoff J.F."/>
            <person name="Rahn T."/>
            <person name="Kunzel S."/>
            <person name="Keller A."/>
            <person name="Neulinger S.C."/>
        </authorList>
    </citation>
    <scope>NUCLEOTIDE SEQUENCE</scope>
    <source>
        <strain evidence="1">DSM 4395</strain>
    </source>
</reference>
<keyword evidence="2" id="KW-1185">Reference proteome</keyword>
<evidence type="ECO:0000313" key="1">
    <source>
        <dbReference type="EMBL" id="MBK5932108.1"/>
    </source>
</evidence>
<organism evidence="1 2">
    <name type="scientific">Halochromatium salexigens</name>
    <name type="common">Chromatium salexigens</name>
    <dbReference type="NCBI Taxonomy" id="49447"/>
    <lineage>
        <taxon>Bacteria</taxon>
        <taxon>Pseudomonadati</taxon>
        <taxon>Pseudomonadota</taxon>
        <taxon>Gammaproteobacteria</taxon>
        <taxon>Chromatiales</taxon>
        <taxon>Chromatiaceae</taxon>
        <taxon>Halochromatium</taxon>
    </lineage>
</organism>
<proteinExistence type="predicted"/>
<dbReference type="InterPro" id="IPR002636">
    <property type="entry name" value="DUF29"/>
</dbReference>
<comment type="caution">
    <text evidence="1">The sequence shown here is derived from an EMBL/GenBank/DDBJ whole genome shotgun (WGS) entry which is preliminary data.</text>
</comment>
<accession>A0AAJ0UIX9</accession>
<name>A0AAJ0UIX9_HALSE</name>
<dbReference type="EMBL" id="NHSF01000076">
    <property type="protein sequence ID" value="MBK5932108.1"/>
    <property type="molecule type" value="Genomic_DNA"/>
</dbReference>
<sequence>MNDLKALYEQDYSAWAGANADLLRAGRFEDLDVEHLLEELSDMGKSEQRGLESRLRVLLAHLLKWQFQYAQLAERWREFDGRSWRNTIVHQRAELRILLRKYPGMQRMWPAAVHAAYVDARELAAAETGLPIDTFPRECPYADALLLDEHYLPPTECDN</sequence>
<dbReference type="Proteomes" id="UP001296967">
    <property type="component" value="Unassembled WGS sequence"/>
</dbReference>
<dbReference type="AlphaFoldDB" id="A0AAJ0UIX9"/>
<dbReference type="Gene3D" id="1.20.1220.20">
    <property type="entry name" value="Uncharcterised protein PF01724"/>
    <property type="match status" value="1"/>
</dbReference>